<keyword evidence="3" id="KW-1185">Reference proteome</keyword>
<organism evidence="2 3">
    <name type="scientific">Mycolicibacterium hodleri</name>
    <dbReference type="NCBI Taxonomy" id="49897"/>
    <lineage>
        <taxon>Bacteria</taxon>
        <taxon>Bacillati</taxon>
        <taxon>Actinomycetota</taxon>
        <taxon>Actinomycetes</taxon>
        <taxon>Mycobacteriales</taxon>
        <taxon>Mycobacteriaceae</taxon>
        <taxon>Mycolicibacterium</taxon>
    </lineage>
</organism>
<comment type="caution">
    <text evidence="2">The sequence shown here is derived from an EMBL/GenBank/DDBJ whole genome shotgun (WGS) entry which is preliminary data.</text>
</comment>
<dbReference type="OrthoDB" id="4731409at2"/>
<dbReference type="AlphaFoldDB" id="A0A502EBH6"/>
<dbReference type="RefSeq" id="WP_140690864.1">
    <property type="nucleotide sequence ID" value="NZ_RCZG01000004.1"/>
</dbReference>
<name>A0A502EBH6_9MYCO</name>
<keyword evidence="1" id="KW-0732">Signal</keyword>
<dbReference type="Proteomes" id="UP000320095">
    <property type="component" value="Unassembled WGS sequence"/>
</dbReference>
<accession>A0A502EBH6</accession>
<evidence type="ECO:0000313" key="2">
    <source>
        <dbReference type="EMBL" id="TPG34339.1"/>
    </source>
</evidence>
<sequence>MFTTSATRKLTRFQYAATILGALAVAALAPATAHATDNQPTGTGGGCHYTDADGYDVPIDDGQDVFVDGKIVSCRGGSIVVTTAPMHGAGSVRGQLDPNLSVLAETPRKSPLVNRPVSKAP</sequence>
<dbReference type="EMBL" id="RCZG01000004">
    <property type="protein sequence ID" value="TPG34339.1"/>
    <property type="molecule type" value="Genomic_DNA"/>
</dbReference>
<evidence type="ECO:0000313" key="3">
    <source>
        <dbReference type="Proteomes" id="UP000320095"/>
    </source>
</evidence>
<feature type="signal peptide" evidence="1">
    <location>
        <begin position="1"/>
        <end position="35"/>
    </location>
</feature>
<gene>
    <name evidence="2" type="ORF">EAH80_12235</name>
</gene>
<evidence type="ECO:0008006" key="4">
    <source>
        <dbReference type="Google" id="ProtNLM"/>
    </source>
</evidence>
<proteinExistence type="predicted"/>
<reference evidence="2 3" key="1">
    <citation type="journal article" date="2019" name="Environ. Microbiol.">
        <title>Species interactions and distinct microbial communities in high Arctic permafrost affected cryosols are associated with the CH4 and CO2 gas fluxes.</title>
        <authorList>
            <person name="Altshuler I."/>
            <person name="Hamel J."/>
            <person name="Turney S."/>
            <person name="Magnuson E."/>
            <person name="Levesque R."/>
            <person name="Greer C."/>
            <person name="Whyte L.G."/>
        </authorList>
    </citation>
    <scope>NUCLEOTIDE SEQUENCE [LARGE SCALE GENOMIC DNA]</scope>
    <source>
        <strain evidence="2 3">S5.20</strain>
    </source>
</reference>
<evidence type="ECO:0000256" key="1">
    <source>
        <dbReference type="SAM" id="SignalP"/>
    </source>
</evidence>
<protein>
    <recommendedName>
        <fullName evidence="4">DUF5666 domain-containing protein</fullName>
    </recommendedName>
</protein>
<feature type="chain" id="PRO_5021263236" description="DUF5666 domain-containing protein" evidence="1">
    <location>
        <begin position="36"/>
        <end position="121"/>
    </location>
</feature>